<keyword evidence="1" id="KW-0805">Transcription regulation</keyword>
<feature type="DNA-binding region" description="H-T-H motif" evidence="4">
    <location>
        <begin position="67"/>
        <end position="86"/>
    </location>
</feature>
<feature type="domain" description="HTH tetR-type" evidence="5">
    <location>
        <begin position="44"/>
        <end position="104"/>
    </location>
</feature>
<evidence type="ECO:0000256" key="4">
    <source>
        <dbReference type="PROSITE-ProRule" id="PRU00335"/>
    </source>
</evidence>
<dbReference type="GO" id="GO:0000976">
    <property type="term" value="F:transcription cis-regulatory region binding"/>
    <property type="evidence" value="ECO:0007669"/>
    <property type="project" value="TreeGrafter"/>
</dbReference>
<reference evidence="6 7" key="1">
    <citation type="submission" date="2018-01" db="EMBL/GenBank/DDBJ databases">
        <title>Draft genome sequence of Nonomuraea sp. KC333.</title>
        <authorList>
            <person name="Sahin N."/>
            <person name="Saygin H."/>
            <person name="Ay H."/>
        </authorList>
    </citation>
    <scope>NUCLEOTIDE SEQUENCE [LARGE SCALE GENOMIC DNA]</scope>
    <source>
        <strain evidence="6 7">KC333</strain>
    </source>
</reference>
<dbReference type="InterPro" id="IPR050109">
    <property type="entry name" value="HTH-type_TetR-like_transc_reg"/>
</dbReference>
<dbReference type="PANTHER" id="PTHR30055:SF234">
    <property type="entry name" value="HTH-TYPE TRANSCRIPTIONAL REGULATOR BETI"/>
    <property type="match status" value="1"/>
</dbReference>
<sequence length="228" mass="25271">MGDSRKVGKLLVFVGLFRNTSECSHLSTRGRMAERTVRRQARGLKRMAEILDAAEAVIAEVGYPDMTTNQVAARAGVSPGTLYQFFRNKEEVLDGLVARYTVDRAEYWTARLAAVTPDIPLEALVGQLVDESVRFKSESPAYWSLLYGTATGDRFAAASQRLHDDVALRIADMLRRRSPGLPEERARLMGTMALAMVKAVMPMVTSSPPERSAELVAELKHLLIRYLG</sequence>
<organism evidence="6 7">
    <name type="scientific">Nonomuraea aridisoli</name>
    <dbReference type="NCBI Taxonomy" id="2070368"/>
    <lineage>
        <taxon>Bacteria</taxon>
        <taxon>Bacillati</taxon>
        <taxon>Actinomycetota</taxon>
        <taxon>Actinomycetes</taxon>
        <taxon>Streptosporangiales</taxon>
        <taxon>Streptosporangiaceae</taxon>
        <taxon>Nonomuraea</taxon>
    </lineage>
</organism>
<evidence type="ECO:0000256" key="2">
    <source>
        <dbReference type="ARBA" id="ARBA00023125"/>
    </source>
</evidence>
<dbReference type="InterPro" id="IPR023772">
    <property type="entry name" value="DNA-bd_HTH_TetR-type_CS"/>
</dbReference>
<protein>
    <submittedName>
        <fullName evidence="6">TetR/AcrR family transcriptional regulator</fullName>
    </submittedName>
</protein>
<dbReference type="InterPro" id="IPR001647">
    <property type="entry name" value="HTH_TetR"/>
</dbReference>
<dbReference type="AlphaFoldDB" id="A0A2W2E239"/>
<dbReference type="OrthoDB" id="5242390at2"/>
<dbReference type="GO" id="GO:0003700">
    <property type="term" value="F:DNA-binding transcription factor activity"/>
    <property type="evidence" value="ECO:0007669"/>
    <property type="project" value="TreeGrafter"/>
</dbReference>
<dbReference type="InterPro" id="IPR009057">
    <property type="entry name" value="Homeodomain-like_sf"/>
</dbReference>
<keyword evidence="2 4" id="KW-0238">DNA-binding</keyword>
<dbReference type="Proteomes" id="UP000249304">
    <property type="component" value="Unassembled WGS sequence"/>
</dbReference>
<dbReference type="PRINTS" id="PR00455">
    <property type="entry name" value="HTHTETR"/>
</dbReference>
<evidence type="ECO:0000256" key="1">
    <source>
        <dbReference type="ARBA" id="ARBA00023015"/>
    </source>
</evidence>
<dbReference type="Gene3D" id="1.10.357.10">
    <property type="entry name" value="Tetracycline Repressor, domain 2"/>
    <property type="match status" value="1"/>
</dbReference>
<evidence type="ECO:0000256" key="3">
    <source>
        <dbReference type="ARBA" id="ARBA00023163"/>
    </source>
</evidence>
<keyword evidence="7" id="KW-1185">Reference proteome</keyword>
<dbReference type="PROSITE" id="PS01081">
    <property type="entry name" value="HTH_TETR_1"/>
    <property type="match status" value="1"/>
</dbReference>
<proteinExistence type="predicted"/>
<gene>
    <name evidence="6" type="ORF">C1J01_35055</name>
</gene>
<comment type="caution">
    <text evidence="6">The sequence shown here is derived from an EMBL/GenBank/DDBJ whole genome shotgun (WGS) entry which is preliminary data.</text>
</comment>
<evidence type="ECO:0000313" key="7">
    <source>
        <dbReference type="Proteomes" id="UP000249304"/>
    </source>
</evidence>
<dbReference type="EMBL" id="POUD01000212">
    <property type="protein sequence ID" value="PZG11315.1"/>
    <property type="molecule type" value="Genomic_DNA"/>
</dbReference>
<dbReference type="Pfam" id="PF00440">
    <property type="entry name" value="TetR_N"/>
    <property type="match status" value="1"/>
</dbReference>
<keyword evidence="3" id="KW-0804">Transcription</keyword>
<dbReference type="SUPFAM" id="SSF46689">
    <property type="entry name" value="Homeodomain-like"/>
    <property type="match status" value="1"/>
</dbReference>
<dbReference type="PROSITE" id="PS50977">
    <property type="entry name" value="HTH_TETR_2"/>
    <property type="match status" value="1"/>
</dbReference>
<evidence type="ECO:0000313" key="6">
    <source>
        <dbReference type="EMBL" id="PZG11315.1"/>
    </source>
</evidence>
<accession>A0A2W2E239</accession>
<dbReference type="InterPro" id="IPR041669">
    <property type="entry name" value="TetR_C_15"/>
</dbReference>
<name>A0A2W2E239_9ACTN</name>
<dbReference type="Pfam" id="PF17918">
    <property type="entry name" value="TetR_C_15"/>
    <property type="match status" value="1"/>
</dbReference>
<dbReference type="PANTHER" id="PTHR30055">
    <property type="entry name" value="HTH-TYPE TRANSCRIPTIONAL REGULATOR RUTR"/>
    <property type="match status" value="1"/>
</dbReference>
<evidence type="ECO:0000259" key="5">
    <source>
        <dbReference type="PROSITE" id="PS50977"/>
    </source>
</evidence>